<dbReference type="AlphaFoldDB" id="X0ZSB6"/>
<dbReference type="PANTHER" id="PTHR12428">
    <property type="entry name" value="OXA1"/>
    <property type="match status" value="1"/>
</dbReference>
<keyword evidence="4 5" id="KW-0472">Membrane</keyword>
<keyword evidence="2 5" id="KW-0812">Transmembrane</keyword>
<evidence type="ECO:0000313" key="7">
    <source>
        <dbReference type="EMBL" id="GAG60922.1"/>
    </source>
</evidence>
<evidence type="ECO:0000259" key="6">
    <source>
        <dbReference type="Pfam" id="PF02096"/>
    </source>
</evidence>
<evidence type="ECO:0000256" key="1">
    <source>
        <dbReference type="ARBA" id="ARBA00004141"/>
    </source>
</evidence>
<protein>
    <recommendedName>
        <fullName evidence="6">Membrane insertase YidC/Oxa/ALB C-terminal domain-containing protein</fullName>
    </recommendedName>
</protein>
<comment type="caution">
    <text evidence="7">The sequence shown here is derived from an EMBL/GenBank/DDBJ whole genome shotgun (WGS) entry which is preliminary data.</text>
</comment>
<dbReference type="GO" id="GO:0032977">
    <property type="term" value="F:membrane insertase activity"/>
    <property type="evidence" value="ECO:0007669"/>
    <property type="project" value="InterPro"/>
</dbReference>
<feature type="non-terminal residue" evidence="7">
    <location>
        <position position="1"/>
    </location>
</feature>
<name>X0ZSB6_9ZZZZ</name>
<organism evidence="7">
    <name type="scientific">marine sediment metagenome</name>
    <dbReference type="NCBI Taxonomy" id="412755"/>
    <lineage>
        <taxon>unclassified sequences</taxon>
        <taxon>metagenomes</taxon>
        <taxon>ecological metagenomes</taxon>
    </lineage>
</organism>
<dbReference type="EMBL" id="BART01005099">
    <property type="protein sequence ID" value="GAG60922.1"/>
    <property type="molecule type" value="Genomic_DNA"/>
</dbReference>
<dbReference type="InterPro" id="IPR028055">
    <property type="entry name" value="YidC/Oxa/ALB_C"/>
</dbReference>
<evidence type="ECO:0000256" key="3">
    <source>
        <dbReference type="ARBA" id="ARBA00022989"/>
    </source>
</evidence>
<dbReference type="PANTHER" id="PTHR12428:SF65">
    <property type="entry name" value="CYTOCHROME C OXIDASE ASSEMBLY PROTEIN COX18, MITOCHONDRIAL"/>
    <property type="match status" value="1"/>
</dbReference>
<sequence>KEESFLWLSELGQPDPYFILVIIFVITSFLTQQMMLTDPSQKAIKYIMPIAMGFIFYRLAAALLVYFNTSNIWQLGERYIISRLFVFKISTTGFKIVNLVPSLHKNINFTFFH</sequence>
<evidence type="ECO:0000256" key="4">
    <source>
        <dbReference type="ARBA" id="ARBA00023136"/>
    </source>
</evidence>
<feature type="transmembrane region" description="Helical" evidence="5">
    <location>
        <begin position="16"/>
        <end position="34"/>
    </location>
</feature>
<feature type="transmembrane region" description="Helical" evidence="5">
    <location>
        <begin position="46"/>
        <end position="67"/>
    </location>
</feature>
<gene>
    <name evidence="7" type="ORF">S01H4_12149</name>
</gene>
<evidence type="ECO:0000256" key="2">
    <source>
        <dbReference type="ARBA" id="ARBA00022692"/>
    </source>
</evidence>
<accession>X0ZSB6</accession>
<proteinExistence type="predicted"/>
<keyword evidence="3 5" id="KW-1133">Transmembrane helix</keyword>
<feature type="domain" description="Membrane insertase YidC/Oxa/ALB C-terminal" evidence="6">
    <location>
        <begin position="7"/>
        <end position="83"/>
    </location>
</feature>
<evidence type="ECO:0000256" key="5">
    <source>
        <dbReference type="SAM" id="Phobius"/>
    </source>
</evidence>
<dbReference type="GO" id="GO:0005886">
    <property type="term" value="C:plasma membrane"/>
    <property type="evidence" value="ECO:0007669"/>
    <property type="project" value="TreeGrafter"/>
</dbReference>
<dbReference type="Pfam" id="PF02096">
    <property type="entry name" value="60KD_IMP"/>
    <property type="match status" value="1"/>
</dbReference>
<dbReference type="InterPro" id="IPR001708">
    <property type="entry name" value="YidC/ALB3/OXA1/COX18"/>
</dbReference>
<reference evidence="7" key="1">
    <citation type="journal article" date="2014" name="Front. Microbiol.">
        <title>High frequency of phylogenetically diverse reductive dehalogenase-homologous genes in deep subseafloor sedimentary metagenomes.</title>
        <authorList>
            <person name="Kawai M."/>
            <person name="Futagami T."/>
            <person name="Toyoda A."/>
            <person name="Takaki Y."/>
            <person name="Nishi S."/>
            <person name="Hori S."/>
            <person name="Arai W."/>
            <person name="Tsubouchi T."/>
            <person name="Morono Y."/>
            <person name="Uchiyama I."/>
            <person name="Ito T."/>
            <person name="Fujiyama A."/>
            <person name="Inagaki F."/>
            <person name="Takami H."/>
        </authorList>
    </citation>
    <scope>NUCLEOTIDE SEQUENCE</scope>
    <source>
        <strain evidence="7">Expedition CK06-06</strain>
    </source>
</reference>
<comment type="subcellular location">
    <subcellularLocation>
        <location evidence="1">Membrane</location>
        <topology evidence="1">Multi-pass membrane protein</topology>
    </subcellularLocation>
</comment>
<dbReference type="GO" id="GO:0051205">
    <property type="term" value="P:protein insertion into membrane"/>
    <property type="evidence" value="ECO:0007669"/>
    <property type="project" value="TreeGrafter"/>
</dbReference>